<name>A0A8J7WB04_9EURY</name>
<dbReference type="RefSeq" id="WP_211531102.1">
    <property type="nucleotide sequence ID" value="NZ_JWHL01000012.1"/>
</dbReference>
<evidence type="ECO:0000256" key="5">
    <source>
        <dbReference type="ARBA" id="ARBA00022840"/>
    </source>
</evidence>
<dbReference type="GO" id="GO:0003689">
    <property type="term" value="F:DNA clamp loader activity"/>
    <property type="evidence" value="ECO:0007669"/>
    <property type="project" value="TreeGrafter"/>
</dbReference>
<dbReference type="InterPro" id="IPR050238">
    <property type="entry name" value="DNA_Rep/Repair_Clamp_Loader"/>
</dbReference>
<dbReference type="InterPro" id="IPR027417">
    <property type="entry name" value="P-loop_NTPase"/>
</dbReference>
<evidence type="ECO:0000256" key="4">
    <source>
        <dbReference type="ARBA" id="ARBA00022741"/>
    </source>
</evidence>
<dbReference type="InterPro" id="IPR013748">
    <property type="entry name" value="Rep_factorC_C"/>
</dbReference>
<dbReference type="GO" id="GO:0005663">
    <property type="term" value="C:DNA replication factor C complex"/>
    <property type="evidence" value="ECO:0007669"/>
    <property type="project" value="TreeGrafter"/>
</dbReference>
<dbReference type="AlphaFoldDB" id="A0A8J7WB04"/>
<dbReference type="Gene3D" id="1.10.8.60">
    <property type="match status" value="1"/>
</dbReference>
<gene>
    <name evidence="8" type="ORF">RJ53_07780</name>
</gene>
<dbReference type="Proteomes" id="UP000730161">
    <property type="component" value="Unassembled WGS sequence"/>
</dbReference>
<dbReference type="NCBIfam" id="NF009067">
    <property type="entry name" value="PRK12402.1"/>
    <property type="match status" value="1"/>
</dbReference>
<dbReference type="OrthoDB" id="7928at2157"/>
<accession>A0A8J7WB04</accession>
<dbReference type="Pfam" id="PF08542">
    <property type="entry name" value="Rep_fac_C"/>
    <property type="match status" value="1"/>
</dbReference>
<protein>
    <recommendedName>
        <fullName evidence="2">Replication factor C small subunit</fullName>
    </recommendedName>
    <alternativeName>
        <fullName evidence="6">Clamp loader small subunit</fullName>
    </alternativeName>
</protein>
<dbReference type="GO" id="GO:0005524">
    <property type="term" value="F:ATP binding"/>
    <property type="evidence" value="ECO:0007669"/>
    <property type="project" value="UniProtKB-KW"/>
</dbReference>
<proteinExistence type="inferred from homology"/>
<dbReference type="PANTHER" id="PTHR11669">
    <property type="entry name" value="REPLICATION FACTOR C / DNA POLYMERASE III GAMMA-TAU SUBUNIT"/>
    <property type="match status" value="1"/>
</dbReference>
<keyword evidence="9" id="KW-1185">Reference proteome</keyword>
<comment type="similarity">
    <text evidence="1">Belongs to the activator 1 small subunits family. RfcS subfamily.</text>
</comment>
<dbReference type="CDD" id="cd00009">
    <property type="entry name" value="AAA"/>
    <property type="match status" value="1"/>
</dbReference>
<sequence>MLWIEKYRPQILDEIAGQEHVRRQLRSFADRASFPHMLVSGPRGVGKTTVLDAFMRHFYGDRASENVTVIQSGPLFSQGKAYLESNPRFTTLYKKDQGVLANFKHIVRWHASIKPLNTAFRVVIFDEADALPQDAQNALRRTMERYSATCRFVFVTTRPAALIDPLQSRCLPLSFLPVEPSLIGERLRAILAMEGKTGVLSDEDLDLLAFSVRGDLRKAIMTLQVGVETGEMIDPGDIDDTETLRMAEVILEAIRRGDHAAAQKSAETLMIEYGLSGRDLLSRMRKVLGVCCRSPALSLLLAETDSLLGNAGNEYIQVNAFLARLAEMKI</sequence>
<keyword evidence="5" id="KW-0067">ATP-binding</keyword>
<evidence type="ECO:0000256" key="3">
    <source>
        <dbReference type="ARBA" id="ARBA00022705"/>
    </source>
</evidence>
<dbReference type="Gene3D" id="3.40.50.300">
    <property type="entry name" value="P-loop containing nucleotide triphosphate hydrolases"/>
    <property type="match status" value="1"/>
</dbReference>
<organism evidence="8 9">
    <name type="scientific">Methanocalculus chunghsingensis</name>
    <dbReference type="NCBI Taxonomy" id="156457"/>
    <lineage>
        <taxon>Archaea</taxon>
        <taxon>Methanobacteriati</taxon>
        <taxon>Methanobacteriota</taxon>
        <taxon>Stenosarchaea group</taxon>
        <taxon>Methanomicrobia</taxon>
        <taxon>Methanomicrobiales</taxon>
        <taxon>Methanocalculaceae</taxon>
        <taxon>Methanocalculus</taxon>
    </lineage>
</organism>
<evidence type="ECO:0000313" key="9">
    <source>
        <dbReference type="Proteomes" id="UP000730161"/>
    </source>
</evidence>
<dbReference type="InterPro" id="IPR003593">
    <property type="entry name" value="AAA+_ATPase"/>
</dbReference>
<dbReference type="SMART" id="SM00382">
    <property type="entry name" value="AAA"/>
    <property type="match status" value="1"/>
</dbReference>
<feature type="domain" description="AAA+ ATPase" evidence="7">
    <location>
        <begin position="33"/>
        <end position="176"/>
    </location>
</feature>
<dbReference type="Gene3D" id="1.20.272.10">
    <property type="match status" value="1"/>
</dbReference>
<evidence type="ECO:0000256" key="1">
    <source>
        <dbReference type="ARBA" id="ARBA00009668"/>
    </source>
</evidence>
<dbReference type="GO" id="GO:0003677">
    <property type="term" value="F:DNA binding"/>
    <property type="evidence" value="ECO:0007669"/>
    <property type="project" value="InterPro"/>
</dbReference>
<reference evidence="8" key="1">
    <citation type="submission" date="2014-12" db="EMBL/GenBank/DDBJ databases">
        <authorList>
            <person name="Huang H.-H."/>
            <person name="Chen S.-C."/>
            <person name="Lai M.-C."/>
        </authorList>
    </citation>
    <scope>NUCLEOTIDE SEQUENCE</scope>
    <source>
        <strain evidence="8">K1F9705b</strain>
    </source>
</reference>
<dbReference type="Pfam" id="PF13177">
    <property type="entry name" value="DNA_pol3_delta2"/>
    <property type="match status" value="1"/>
</dbReference>
<evidence type="ECO:0000259" key="7">
    <source>
        <dbReference type="SMART" id="SM00382"/>
    </source>
</evidence>
<evidence type="ECO:0000313" key="8">
    <source>
        <dbReference type="EMBL" id="MBR1369397.1"/>
    </source>
</evidence>
<comment type="caution">
    <text evidence="8">The sequence shown here is derived from an EMBL/GenBank/DDBJ whole genome shotgun (WGS) entry which is preliminary data.</text>
</comment>
<dbReference type="SUPFAM" id="SSF52540">
    <property type="entry name" value="P-loop containing nucleoside triphosphate hydrolases"/>
    <property type="match status" value="1"/>
</dbReference>
<dbReference type="InterPro" id="IPR008921">
    <property type="entry name" value="DNA_pol3_clamp-load_cplx_C"/>
</dbReference>
<dbReference type="GO" id="GO:0006281">
    <property type="term" value="P:DNA repair"/>
    <property type="evidence" value="ECO:0007669"/>
    <property type="project" value="TreeGrafter"/>
</dbReference>
<dbReference type="PANTHER" id="PTHR11669:SF20">
    <property type="entry name" value="REPLICATION FACTOR C SUBUNIT 4"/>
    <property type="match status" value="1"/>
</dbReference>
<dbReference type="SUPFAM" id="SSF48019">
    <property type="entry name" value="post-AAA+ oligomerization domain-like"/>
    <property type="match status" value="1"/>
</dbReference>
<keyword evidence="3" id="KW-0235">DNA replication</keyword>
<evidence type="ECO:0000256" key="2">
    <source>
        <dbReference type="ARBA" id="ARBA00014164"/>
    </source>
</evidence>
<dbReference type="GO" id="GO:0006261">
    <property type="term" value="P:DNA-templated DNA replication"/>
    <property type="evidence" value="ECO:0007669"/>
    <property type="project" value="TreeGrafter"/>
</dbReference>
<dbReference type="EMBL" id="JWHL01000012">
    <property type="protein sequence ID" value="MBR1369397.1"/>
    <property type="molecule type" value="Genomic_DNA"/>
</dbReference>
<keyword evidence="4" id="KW-0547">Nucleotide-binding</keyword>
<evidence type="ECO:0000256" key="6">
    <source>
        <dbReference type="ARBA" id="ARBA00031749"/>
    </source>
</evidence>